<accession>A0AA36MNR0</accession>
<reference evidence="1" key="1">
    <citation type="submission" date="2023-08" db="EMBL/GenBank/DDBJ databases">
        <authorList>
            <person name="Chen Y."/>
            <person name="Shah S."/>
            <person name="Dougan E. K."/>
            <person name="Thang M."/>
            <person name="Chan C."/>
        </authorList>
    </citation>
    <scope>NUCLEOTIDE SEQUENCE</scope>
</reference>
<evidence type="ECO:0000313" key="1">
    <source>
        <dbReference type="EMBL" id="CAJ1373832.1"/>
    </source>
</evidence>
<dbReference type="Proteomes" id="UP001178507">
    <property type="component" value="Unassembled WGS sequence"/>
</dbReference>
<organism evidence="1 2">
    <name type="scientific">Effrenium voratum</name>
    <dbReference type="NCBI Taxonomy" id="2562239"/>
    <lineage>
        <taxon>Eukaryota</taxon>
        <taxon>Sar</taxon>
        <taxon>Alveolata</taxon>
        <taxon>Dinophyceae</taxon>
        <taxon>Suessiales</taxon>
        <taxon>Symbiodiniaceae</taxon>
        <taxon>Effrenium</taxon>
    </lineage>
</organism>
<sequence>MPPAKKRQRTTAPTVQAARDSVSIVDVSPVQLALRGWVEKVHGLRHVGEGHTTPDQQVPGWKDVRPGTFRKIAQQVWSTSDRLFEGSLELLKKTGFLDESASLKDMLTSFVKLTVWPPEPGQFFKTSVLMWSMKDEAFWRGSFTAQSEIVDLTMSIGLSRFREAEVVSLRLPSGLDAAKHLDAQPGILQFDDGSQKTLGAFMCWLGLIAVSKDFNKEDFQHHSLQLLIKSLLNIATVFKEPTSFVGDPLDSLVARVVKQNSDAKVQPISSFQWAVLLQSLRASSDGDQPITLDEALKRYNEHPEVVAQGGKLTGFLSGSGSMVIDQKKSRAIRHWMEKTGPATWALVEASQHDQPFNLGPFGEAFAGTASMFVGSTVAGFSILDTELEPLQDEGYISLDWALPLSEAGQFILFQRVVTDFQKASALVDAASKKKYRKKDEELLQLRNRCALWGQVRDHVAAVSNESFEQKEKKLAATDFLDDDLEELLNRRPRCFALSMLRSEREGAQELVQRQEEQATIEVESQRLQVRNAKWVFFQKALAQDHLAMKQVDAAPGKLAMLQHKKDVQWRREQGELGRKAVVAYMDRYVRIVKVHQPGLVKPQLVDYVGYIANLHHVSAQEVHIVGFADFNIPKTRAKETCQELCAALAFINAMGASKNACLLEMPDIPRESAKRGLADEERSIQDNLWNQLQHCDCRYIINFDVPRWSAGRMVVQADALSENIFINHSELAVAGRPLGEQQVVLPRQRDLLLPESLLPDKDIRLSERAKPSPEQVRAQKGREKHSASLCSLLQLPAGKCFTGPVVLVNLTGYVEDMGAAVVDLKMKQDKIGSLPSEKLHYMSAHFLEEPEFGKARLMAELTDMWLDKKLNIAGLGFTSEPPKISQDEINKIPGALIATGSIDRLKLEVCSREGARIIIKPDEDKFWSSQTGTIAEDYAAIKADHVRDYENLLAKIVEPSGRGSGGETADAAGNDDKDVAGAAMKQFETLDALKAVDKIEEEAASEVADVSICRCESGKVFLYSKKDKTLPKYCQIGGFGTGCYVSVNDPQEGVKWNVTSDKVICQVDDATLRPDATSVSAMTLYKLLLTLEKTKRISNHKLSYIDVKRTDEAGGEEIDGFEVTVRNSQKYRPMKNPSGKEEKPSGKNIFARCVRSVEGSTHIQVAFRWRFEKVGGNLKVQKPYVITSHGIVLTKDKPVQAT</sequence>
<dbReference type="EMBL" id="CAUJNA010000219">
    <property type="protein sequence ID" value="CAJ1373832.1"/>
    <property type="molecule type" value="Genomic_DNA"/>
</dbReference>
<gene>
    <name evidence="1" type="ORF">EVOR1521_LOCUS3549</name>
</gene>
<evidence type="ECO:0000313" key="2">
    <source>
        <dbReference type="Proteomes" id="UP001178507"/>
    </source>
</evidence>
<protein>
    <submittedName>
        <fullName evidence="1">Uncharacterized protein</fullName>
    </submittedName>
</protein>
<dbReference type="AlphaFoldDB" id="A0AA36MNR0"/>
<name>A0AA36MNR0_9DINO</name>
<proteinExistence type="predicted"/>
<keyword evidence="2" id="KW-1185">Reference proteome</keyword>
<comment type="caution">
    <text evidence="1">The sequence shown here is derived from an EMBL/GenBank/DDBJ whole genome shotgun (WGS) entry which is preliminary data.</text>
</comment>